<proteinExistence type="predicted"/>
<protein>
    <submittedName>
        <fullName evidence="1">Uncharacterized protein</fullName>
    </submittedName>
</protein>
<dbReference type="EMBL" id="CADCTR010000568">
    <property type="protein sequence ID" value="CAA9249363.1"/>
    <property type="molecule type" value="Genomic_DNA"/>
</dbReference>
<accession>A0A6J4IG68</accession>
<organism evidence="1">
    <name type="scientific">uncultured Chloroflexia bacterium</name>
    <dbReference type="NCBI Taxonomy" id="1672391"/>
    <lineage>
        <taxon>Bacteria</taxon>
        <taxon>Bacillati</taxon>
        <taxon>Chloroflexota</taxon>
        <taxon>Chloroflexia</taxon>
        <taxon>environmental samples</taxon>
    </lineage>
</organism>
<evidence type="ECO:0000313" key="1">
    <source>
        <dbReference type="EMBL" id="CAA9249363.1"/>
    </source>
</evidence>
<sequence>MVRMIKGAEESYDAHEVPYSKVYVWPPGHIAVAWCGCSGEV</sequence>
<name>A0A6J4IG68_9CHLR</name>
<gene>
    <name evidence="1" type="ORF">AVDCRST_MAG93-1678</name>
</gene>
<reference evidence="1" key="1">
    <citation type="submission" date="2020-02" db="EMBL/GenBank/DDBJ databases">
        <authorList>
            <person name="Meier V. D."/>
        </authorList>
    </citation>
    <scope>NUCLEOTIDE SEQUENCE</scope>
    <source>
        <strain evidence="1">AVDCRST_MAG93</strain>
    </source>
</reference>
<dbReference type="AlphaFoldDB" id="A0A6J4IG68"/>